<keyword evidence="5" id="KW-0732">Signal</keyword>
<feature type="domain" description="Amidase" evidence="6">
    <location>
        <begin position="269"/>
        <end position="737"/>
    </location>
</feature>
<evidence type="ECO:0000256" key="1">
    <source>
        <dbReference type="ARBA" id="ARBA00001311"/>
    </source>
</evidence>
<dbReference type="InterPro" id="IPR020556">
    <property type="entry name" value="Amidase_CS"/>
</dbReference>
<protein>
    <recommendedName>
        <fullName evidence="3">amidase</fullName>
        <ecNumber evidence="3">3.5.1.4</ecNumber>
    </recommendedName>
</protein>
<organism evidence="7 8">
    <name type="scientific">Monilinia fructicola</name>
    <name type="common">Brown rot fungus</name>
    <name type="synonym">Ciboria fructicola</name>
    <dbReference type="NCBI Taxonomy" id="38448"/>
    <lineage>
        <taxon>Eukaryota</taxon>
        <taxon>Fungi</taxon>
        <taxon>Dikarya</taxon>
        <taxon>Ascomycota</taxon>
        <taxon>Pezizomycotina</taxon>
        <taxon>Leotiomycetes</taxon>
        <taxon>Helotiales</taxon>
        <taxon>Sclerotiniaceae</taxon>
        <taxon>Monilinia</taxon>
    </lineage>
</organism>
<dbReference type="AlphaFoldDB" id="A0A5M9JBJ1"/>
<evidence type="ECO:0000256" key="2">
    <source>
        <dbReference type="ARBA" id="ARBA00009199"/>
    </source>
</evidence>
<comment type="similarity">
    <text evidence="2">Belongs to the amidase family.</text>
</comment>
<feature type="chain" id="PRO_5024316818" description="amidase" evidence="5">
    <location>
        <begin position="22"/>
        <end position="754"/>
    </location>
</feature>
<accession>A0A5M9JBJ1</accession>
<dbReference type="InterPro" id="IPR036928">
    <property type="entry name" value="AS_sf"/>
</dbReference>
<dbReference type="PROSITE" id="PS00571">
    <property type="entry name" value="AMIDASES"/>
    <property type="match status" value="1"/>
</dbReference>
<dbReference type="PANTHER" id="PTHR46072:SF11">
    <property type="entry name" value="AMIDASE-RELATED"/>
    <property type="match status" value="1"/>
</dbReference>
<evidence type="ECO:0000259" key="6">
    <source>
        <dbReference type="Pfam" id="PF01425"/>
    </source>
</evidence>
<dbReference type="Pfam" id="PF01425">
    <property type="entry name" value="Amidase"/>
    <property type="match status" value="1"/>
</dbReference>
<evidence type="ECO:0000313" key="8">
    <source>
        <dbReference type="Proteomes" id="UP000322873"/>
    </source>
</evidence>
<sequence length="754" mass="80782">MKTLATPVIAILGTVSASVLSTTNVATVLAGVAAPSSLTIPTDAMAAISKLGTGGANAATLTASETAAIAACTNAGRANNTASKANLSGGTGSAGAIAFVTNKVTTHACETAGQQIALVASGTAASDTAVNLLISNVGVLNVNTKAAGITLRRGVLDHIVLSFSFSLVVYKMRDDTADIIHSTANMGESEQLLTDQHYKEIAKIAQKRRAGALPIEYLLPEESLKNLPQNVTNVPRSSGHFTHDELEIIETNAEDILQKVRERIWTSVEVTKAFSKAAVVAHQLTNCLTEILIPEALKRAEFLDDHLSKTGNVIGPLHGLPISLKDCFITPPHPSSIGMACYANVPTNPEDETVLVSLLAKLGAVFYVKTAVPVAMMMMETISNVWGETKGAYHTGTTSGGSSGGEGVLLAMRGSPLGIGTDIGGSIRIPSAFNGLFGLKPTFGRFPIYGTKSGISGQDFIYSNNGPMSKSLSTLQLYCKAVLSHEISPWLYDPKCLPIPWRENTIQPAGRKLRIGIISDNDGEISVHPPIARGLALTKQALEAAGHEVFEWEPLNHPEMAREMNNSFYTLGGAAILELTRKHDEPVFESMKNYEFAYDQGEHGTLGPTKLREMIIRRNAYQKEYLDRWTATGADGRGVMDAIIAPASPWTAPRLGITQTDVFCVNFTGVWNLLDYPACTFPVTFADKDVDHKRAGEWRPLNEKDRKLQEDFDEEFYHGTPVALQCVGRRAEDEKVLEVVGVVSEALKGAGLGL</sequence>
<evidence type="ECO:0000256" key="4">
    <source>
        <dbReference type="ARBA" id="ARBA00022801"/>
    </source>
</evidence>
<dbReference type="VEuPathDB" id="FungiDB:MFRU_006g02930"/>
<keyword evidence="8" id="KW-1185">Reference proteome</keyword>
<feature type="signal peptide" evidence="5">
    <location>
        <begin position="1"/>
        <end position="21"/>
    </location>
</feature>
<keyword evidence="4" id="KW-0378">Hydrolase</keyword>
<dbReference type="EC" id="3.5.1.4" evidence="3"/>
<dbReference type="PANTHER" id="PTHR46072">
    <property type="entry name" value="AMIDASE-RELATED-RELATED"/>
    <property type="match status" value="1"/>
</dbReference>
<dbReference type="Proteomes" id="UP000322873">
    <property type="component" value="Unassembled WGS sequence"/>
</dbReference>
<comment type="caution">
    <text evidence="7">The sequence shown here is derived from an EMBL/GenBank/DDBJ whole genome shotgun (WGS) entry which is preliminary data.</text>
</comment>
<comment type="catalytic activity">
    <reaction evidence="1">
        <text>a monocarboxylic acid amide + H2O = a monocarboxylate + NH4(+)</text>
        <dbReference type="Rhea" id="RHEA:12020"/>
        <dbReference type="ChEBI" id="CHEBI:15377"/>
        <dbReference type="ChEBI" id="CHEBI:28938"/>
        <dbReference type="ChEBI" id="CHEBI:35757"/>
        <dbReference type="ChEBI" id="CHEBI:83628"/>
        <dbReference type="EC" id="3.5.1.4"/>
    </reaction>
</comment>
<evidence type="ECO:0000256" key="5">
    <source>
        <dbReference type="SAM" id="SignalP"/>
    </source>
</evidence>
<reference evidence="7 8" key="1">
    <citation type="submission" date="2019-06" db="EMBL/GenBank/DDBJ databases">
        <title>Genome Sequence of the Brown Rot Fungal Pathogen Monilinia fructicola.</title>
        <authorList>
            <person name="De Miccolis Angelini R.M."/>
            <person name="Landi L."/>
            <person name="Abate D."/>
            <person name="Pollastro S."/>
            <person name="Romanazzi G."/>
            <person name="Faretra F."/>
        </authorList>
    </citation>
    <scope>NUCLEOTIDE SEQUENCE [LARGE SCALE GENOMIC DNA]</scope>
    <source>
        <strain evidence="7 8">Mfrc123</strain>
    </source>
</reference>
<name>A0A5M9JBJ1_MONFR</name>
<dbReference type="EMBL" id="VICG01000013">
    <property type="protein sequence ID" value="KAA8565733.1"/>
    <property type="molecule type" value="Genomic_DNA"/>
</dbReference>
<evidence type="ECO:0000313" key="7">
    <source>
        <dbReference type="EMBL" id="KAA8565733.1"/>
    </source>
</evidence>
<evidence type="ECO:0000256" key="3">
    <source>
        <dbReference type="ARBA" id="ARBA00012922"/>
    </source>
</evidence>
<dbReference type="GO" id="GO:0004040">
    <property type="term" value="F:amidase activity"/>
    <property type="evidence" value="ECO:0007669"/>
    <property type="project" value="UniProtKB-EC"/>
</dbReference>
<dbReference type="VEuPathDB" id="FungiDB:MFRU_006g02920"/>
<proteinExistence type="inferred from homology"/>
<dbReference type="SUPFAM" id="SSF75304">
    <property type="entry name" value="Amidase signature (AS) enzymes"/>
    <property type="match status" value="1"/>
</dbReference>
<dbReference type="InterPro" id="IPR023631">
    <property type="entry name" value="Amidase_dom"/>
</dbReference>
<gene>
    <name evidence="7" type="ORF">EYC84_009572</name>
</gene>
<dbReference type="Gene3D" id="3.90.1300.10">
    <property type="entry name" value="Amidase signature (AS) domain"/>
    <property type="match status" value="1"/>
</dbReference>